<evidence type="ECO:0000256" key="2">
    <source>
        <dbReference type="SAM" id="MobiDB-lite"/>
    </source>
</evidence>
<dbReference type="InterPro" id="IPR025836">
    <property type="entry name" value="Zn_knuckle_CX2CX4HX4C"/>
</dbReference>
<feature type="compositionally biased region" description="Basic and acidic residues" evidence="2">
    <location>
        <begin position="305"/>
        <end position="314"/>
    </location>
</feature>
<dbReference type="PROSITE" id="PS50158">
    <property type="entry name" value="ZF_CCHC"/>
    <property type="match status" value="1"/>
</dbReference>
<dbReference type="Proteomes" id="UP001497516">
    <property type="component" value="Chromosome 8"/>
</dbReference>
<name>A0AAV2G896_9ROSI</name>
<protein>
    <recommendedName>
        <fullName evidence="3">CCHC-type domain-containing protein</fullName>
    </recommendedName>
</protein>
<sequence>MVEAAIGQVLESGVFACKESGERFIKVRTIIDFANPLRSQLMATSDDTGCFWVNLKYEYLPSFCYHCGRVGHARRDCTFAPPNRKERFGPHMSMKKFGRKIYKEEDESMRNRGPRQTVWVNRQINGPAKNDRTYVRSREAERQGAVKKAEFTSQLDREAANPPNNPTGIQEPSKITIKKSSPRGFAINKPARIQIGGKKIEPPRQENPNAGLQQNPVGEEASGPVLGPTSNCRPNQVEIEAHPLQHLAVGEVGVGQGGCPAAVTGLKKETGAGLPMQRSGHHLQKLAHPVKKENRRKAQATVGESSKRTGDSKRGSKAGPEQAKPVGCSGLDGEAPASVPSTEAVKALVSADSESEEEVQCFEIKKRLPAHPKELINTPRGHVSQMVAAFEAGLAINSGAQTILQERMNNDSPTRTEQSMIQEADSKLDEYGSNLMNPDIGTRKRPLEAVEGGGASLKWPQSDK</sequence>
<feature type="region of interest" description="Disordered" evidence="2">
    <location>
        <begin position="429"/>
        <end position="464"/>
    </location>
</feature>
<accession>A0AAV2G896</accession>
<dbReference type="Pfam" id="PF14392">
    <property type="entry name" value="zf-CCHC_4"/>
    <property type="match status" value="1"/>
</dbReference>
<feature type="region of interest" description="Disordered" evidence="2">
    <location>
        <begin position="271"/>
        <end position="339"/>
    </location>
</feature>
<keyword evidence="5" id="KW-1185">Reference proteome</keyword>
<keyword evidence="1" id="KW-0862">Zinc</keyword>
<dbReference type="AlphaFoldDB" id="A0AAV2G896"/>
<reference evidence="4 5" key="1">
    <citation type="submission" date="2024-04" db="EMBL/GenBank/DDBJ databases">
        <authorList>
            <person name="Fracassetti M."/>
        </authorList>
    </citation>
    <scope>NUCLEOTIDE SEQUENCE [LARGE SCALE GENOMIC DNA]</scope>
</reference>
<keyword evidence="1" id="KW-0479">Metal-binding</keyword>
<evidence type="ECO:0000313" key="5">
    <source>
        <dbReference type="Proteomes" id="UP001497516"/>
    </source>
</evidence>
<dbReference type="GO" id="GO:0003676">
    <property type="term" value="F:nucleic acid binding"/>
    <property type="evidence" value="ECO:0007669"/>
    <property type="project" value="InterPro"/>
</dbReference>
<dbReference type="GO" id="GO:0008270">
    <property type="term" value="F:zinc ion binding"/>
    <property type="evidence" value="ECO:0007669"/>
    <property type="project" value="UniProtKB-KW"/>
</dbReference>
<feature type="compositionally biased region" description="Polar residues" evidence="2">
    <location>
        <begin position="206"/>
        <end position="216"/>
    </location>
</feature>
<dbReference type="InterPro" id="IPR001878">
    <property type="entry name" value="Znf_CCHC"/>
</dbReference>
<evidence type="ECO:0000259" key="3">
    <source>
        <dbReference type="PROSITE" id="PS50158"/>
    </source>
</evidence>
<evidence type="ECO:0000256" key="1">
    <source>
        <dbReference type="PROSITE-ProRule" id="PRU00047"/>
    </source>
</evidence>
<evidence type="ECO:0000313" key="4">
    <source>
        <dbReference type="EMBL" id="CAL1406517.1"/>
    </source>
</evidence>
<organism evidence="4 5">
    <name type="scientific">Linum trigynum</name>
    <dbReference type="NCBI Taxonomy" id="586398"/>
    <lineage>
        <taxon>Eukaryota</taxon>
        <taxon>Viridiplantae</taxon>
        <taxon>Streptophyta</taxon>
        <taxon>Embryophyta</taxon>
        <taxon>Tracheophyta</taxon>
        <taxon>Spermatophyta</taxon>
        <taxon>Magnoliopsida</taxon>
        <taxon>eudicotyledons</taxon>
        <taxon>Gunneridae</taxon>
        <taxon>Pentapetalae</taxon>
        <taxon>rosids</taxon>
        <taxon>fabids</taxon>
        <taxon>Malpighiales</taxon>
        <taxon>Linaceae</taxon>
        <taxon>Linum</taxon>
    </lineage>
</organism>
<proteinExistence type="predicted"/>
<feature type="domain" description="CCHC-type" evidence="3">
    <location>
        <begin position="64"/>
        <end position="77"/>
    </location>
</feature>
<gene>
    <name evidence="4" type="ORF">LTRI10_LOCUS46237</name>
</gene>
<feature type="compositionally biased region" description="Basic residues" evidence="2">
    <location>
        <begin position="279"/>
        <end position="298"/>
    </location>
</feature>
<feature type="compositionally biased region" description="Basic and acidic residues" evidence="2">
    <location>
        <begin position="129"/>
        <end position="159"/>
    </location>
</feature>
<feature type="region of interest" description="Disordered" evidence="2">
    <location>
        <begin position="129"/>
        <end position="234"/>
    </location>
</feature>
<dbReference type="EMBL" id="OZ034821">
    <property type="protein sequence ID" value="CAL1406517.1"/>
    <property type="molecule type" value="Genomic_DNA"/>
</dbReference>
<keyword evidence="1" id="KW-0863">Zinc-finger</keyword>